<dbReference type="CDD" id="cd00821">
    <property type="entry name" value="PH"/>
    <property type="match status" value="1"/>
</dbReference>
<dbReference type="PROSITE" id="PS50003">
    <property type="entry name" value="PH_DOMAIN"/>
    <property type="match status" value="1"/>
</dbReference>
<evidence type="ECO:0000313" key="11">
    <source>
        <dbReference type="EMBL" id="GBG26397.1"/>
    </source>
</evidence>
<feature type="compositionally biased region" description="Low complexity" evidence="8">
    <location>
        <begin position="513"/>
        <end position="554"/>
    </location>
</feature>
<dbReference type="SUPFAM" id="SSF50729">
    <property type="entry name" value="PH domain-like"/>
    <property type="match status" value="1"/>
</dbReference>
<dbReference type="Gene3D" id="1.10.510.10">
    <property type="entry name" value="Transferase(Phosphotransferase) domain 1"/>
    <property type="match status" value="1"/>
</dbReference>
<protein>
    <recommendedName>
        <fullName evidence="7">Mitogen-activated protein kinase</fullName>
        <ecNumber evidence="7">2.7.11.24</ecNumber>
    </recommendedName>
</protein>
<dbReference type="SUPFAM" id="SSF56112">
    <property type="entry name" value="Protein kinase-like (PK-like)"/>
    <property type="match status" value="1"/>
</dbReference>
<evidence type="ECO:0000313" key="12">
    <source>
        <dbReference type="Proteomes" id="UP000241890"/>
    </source>
</evidence>
<evidence type="ECO:0000256" key="8">
    <source>
        <dbReference type="SAM" id="MobiDB-lite"/>
    </source>
</evidence>
<dbReference type="PANTHER" id="PTHR24055">
    <property type="entry name" value="MITOGEN-ACTIVATED PROTEIN KINASE"/>
    <property type="match status" value="1"/>
</dbReference>
<keyword evidence="1 7" id="KW-0723">Serine/threonine-protein kinase</keyword>
<evidence type="ECO:0000256" key="7">
    <source>
        <dbReference type="RuleBase" id="RU361165"/>
    </source>
</evidence>
<dbReference type="PROSITE" id="PS01351">
    <property type="entry name" value="MAPK"/>
    <property type="match status" value="1"/>
</dbReference>
<dbReference type="OrthoDB" id="192887at2759"/>
<evidence type="ECO:0000256" key="6">
    <source>
        <dbReference type="PROSITE-ProRule" id="PRU10141"/>
    </source>
</evidence>
<comment type="caution">
    <text evidence="11">The sequence shown here is derived from an EMBL/GenBank/DDBJ whole genome shotgun (WGS) entry which is preliminary data.</text>
</comment>
<dbReference type="InParanoid" id="A0A2R5G5T0"/>
<organism evidence="11 12">
    <name type="scientific">Hondaea fermentalgiana</name>
    <dbReference type="NCBI Taxonomy" id="2315210"/>
    <lineage>
        <taxon>Eukaryota</taxon>
        <taxon>Sar</taxon>
        <taxon>Stramenopiles</taxon>
        <taxon>Bigyra</taxon>
        <taxon>Labyrinthulomycetes</taxon>
        <taxon>Thraustochytrida</taxon>
        <taxon>Thraustochytriidae</taxon>
        <taxon>Hondaea</taxon>
    </lineage>
</organism>
<dbReference type="EMBL" id="BEYU01000020">
    <property type="protein sequence ID" value="GBG26397.1"/>
    <property type="molecule type" value="Genomic_DNA"/>
</dbReference>
<evidence type="ECO:0000256" key="3">
    <source>
        <dbReference type="ARBA" id="ARBA00022741"/>
    </source>
</evidence>
<dbReference type="Gene3D" id="2.30.29.30">
    <property type="entry name" value="Pleckstrin-homology domain (PH domain)/Phosphotyrosine-binding domain (PTB)"/>
    <property type="match status" value="1"/>
</dbReference>
<dbReference type="FunFam" id="3.30.200.20:FF:000046">
    <property type="entry name" value="Mitogen-activated protein kinase"/>
    <property type="match status" value="1"/>
</dbReference>
<dbReference type="Gene3D" id="3.30.200.20">
    <property type="entry name" value="Phosphorylase Kinase, domain 1"/>
    <property type="match status" value="1"/>
</dbReference>
<reference evidence="11 12" key="1">
    <citation type="submission" date="2017-12" db="EMBL/GenBank/DDBJ databases">
        <title>Sequencing, de novo assembly and annotation of complete genome of a new Thraustochytrid species, strain FCC1311.</title>
        <authorList>
            <person name="Sedici K."/>
            <person name="Godart F."/>
            <person name="Aiese Cigliano R."/>
            <person name="Sanseverino W."/>
            <person name="Barakat M."/>
            <person name="Ortet P."/>
            <person name="Marechal E."/>
            <person name="Cagnac O."/>
            <person name="Amato A."/>
        </authorList>
    </citation>
    <scope>NUCLEOTIDE SEQUENCE [LARGE SCALE GENOMIC DNA]</scope>
</reference>
<name>A0A2R5G5T0_9STRA</name>
<keyword evidence="2 7" id="KW-0808">Transferase</keyword>
<evidence type="ECO:0000259" key="9">
    <source>
        <dbReference type="PROSITE" id="PS50003"/>
    </source>
</evidence>
<evidence type="ECO:0000256" key="5">
    <source>
        <dbReference type="ARBA" id="ARBA00022840"/>
    </source>
</evidence>
<dbReference type="InterPro" id="IPR050117">
    <property type="entry name" value="MAPK"/>
</dbReference>
<comment type="similarity">
    <text evidence="7">Belongs to the protein kinase superfamily. Ser/Thr protein kinase family. MAP kinase subfamily.</text>
</comment>
<dbReference type="GO" id="GO:0004707">
    <property type="term" value="F:MAP kinase activity"/>
    <property type="evidence" value="ECO:0007669"/>
    <property type="project" value="UniProtKB-EC"/>
</dbReference>
<dbReference type="CDD" id="cd07834">
    <property type="entry name" value="STKc_MAPK"/>
    <property type="match status" value="1"/>
</dbReference>
<comment type="catalytic activity">
    <reaction evidence="7">
        <text>L-threonyl-[protein] + ATP = O-phospho-L-threonyl-[protein] + ADP + H(+)</text>
        <dbReference type="Rhea" id="RHEA:46608"/>
        <dbReference type="Rhea" id="RHEA-COMP:11060"/>
        <dbReference type="Rhea" id="RHEA-COMP:11605"/>
        <dbReference type="ChEBI" id="CHEBI:15378"/>
        <dbReference type="ChEBI" id="CHEBI:30013"/>
        <dbReference type="ChEBI" id="CHEBI:30616"/>
        <dbReference type="ChEBI" id="CHEBI:61977"/>
        <dbReference type="ChEBI" id="CHEBI:456216"/>
        <dbReference type="EC" id="2.7.11.24"/>
    </reaction>
</comment>
<feature type="domain" description="PH" evidence="9">
    <location>
        <begin position="21"/>
        <end position="121"/>
    </location>
</feature>
<feature type="binding site" evidence="6">
    <location>
        <position position="201"/>
    </location>
    <ligand>
        <name>ATP</name>
        <dbReference type="ChEBI" id="CHEBI:30616"/>
    </ligand>
</feature>
<dbReference type="InterPro" id="IPR011009">
    <property type="entry name" value="Kinase-like_dom_sf"/>
</dbReference>
<keyword evidence="12" id="KW-1185">Reference proteome</keyword>
<dbReference type="InterPro" id="IPR000719">
    <property type="entry name" value="Prot_kinase_dom"/>
</dbReference>
<dbReference type="Pfam" id="PF00169">
    <property type="entry name" value="PH"/>
    <property type="match status" value="1"/>
</dbReference>
<dbReference type="PROSITE" id="PS50011">
    <property type="entry name" value="PROTEIN_KINASE_DOM"/>
    <property type="match status" value="1"/>
</dbReference>
<dbReference type="PROSITE" id="PS00107">
    <property type="entry name" value="PROTEIN_KINASE_ATP"/>
    <property type="match status" value="1"/>
</dbReference>
<dbReference type="SMART" id="SM00233">
    <property type="entry name" value="PH"/>
    <property type="match status" value="1"/>
</dbReference>
<dbReference type="SMART" id="SM00220">
    <property type="entry name" value="S_TKc"/>
    <property type="match status" value="1"/>
</dbReference>
<sequence length="560" mass="63202">MAPAAGGEGGASGGGSAETRSELMQGFLEKRSVTQRFGRHSWKRHYFVLDDQRNLAYYDANRGVLRGQVVLTSDSMVKELSAGSERPLCIELKTKYVRMVLEAGSESERKAWFNSLKLNITAASRPVKKTNKINQVSRVAREMRVPQNLGETGRGTHTFRAGGSTFEVDTRYTLVDVIGQGAYGMVVAANDSVTGNQVAIKRIRGVFDNMIDGKRILREVKLLRFLSHKNISHIIDLMRPAPVPGQPLWKFDDIYIVLDKMDTDLNRVIYSNQKLTDQHIQFLMFQLLSAVHYLATANVIHRDLKPSNILVNSACELRVCDFGLARGMHAETEDLTIYVVTRWYRAPELILACDHYSSAIDIWSVGCIFAELISRRPLFPGEDFLHQLKLICEVLGSPSNEEMAFMSEGSANRYLRELEFRPRKPWTSMQGLENAPPAALDLLSKMLTFSPKDRITAMDALKHPYLSTYHRQPIRAAPRPFDLESIEHMNLSRKQLRQAMSQEIQHYRGPQAYAGGQQQPQQGQQPQQSRSQPHESQLPRQPQSSGQSSVPSIPEQHTRA</sequence>
<comment type="cofactor">
    <cofactor evidence="7">
        <name>Mg(2+)</name>
        <dbReference type="ChEBI" id="CHEBI:18420"/>
    </cofactor>
</comment>
<feature type="domain" description="Protein kinase" evidence="10">
    <location>
        <begin position="172"/>
        <end position="466"/>
    </location>
</feature>
<dbReference type="InterPro" id="IPR008271">
    <property type="entry name" value="Ser/Thr_kinase_AS"/>
</dbReference>
<proteinExistence type="inferred from homology"/>
<evidence type="ECO:0000256" key="1">
    <source>
        <dbReference type="ARBA" id="ARBA00022527"/>
    </source>
</evidence>
<dbReference type="Proteomes" id="UP000241890">
    <property type="component" value="Unassembled WGS sequence"/>
</dbReference>
<dbReference type="FunFam" id="1.10.510.10:FF:000040">
    <property type="entry name" value="Mitogen-activated protein kinase"/>
    <property type="match status" value="1"/>
</dbReference>
<keyword evidence="3 6" id="KW-0547">Nucleotide-binding</keyword>
<dbReference type="InterPro" id="IPR001849">
    <property type="entry name" value="PH_domain"/>
</dbReference>
<dbReference type="InterPro" id="IPR017441">
    <property type="entry name" value="Protein_kinase_ATP_BS"/>
</dbReference>
<keyword evidence="4 7" id="KW-0418">Kinase</keyword>
<evidence type="ECO:0000259" key="10">
    <source>
        <dbReference type="PROSITE" id="PS50011"/>
    </source>
</evidence>
<feature type="region of interest" description="Disordered" evidence="8">
    <location>
        <begin position="513"/>
        <end position="560"/>
    </location>
</feature>
<evidence type="ECO:0000256" key="4">
    <source>
        <dbReference type="ARBA" id="ARBA00022777"/>
    </source>
</evidence>
<gene>
    <name evidence="11" type="ORF">FCC1311_026182</name>
</gene>
<dbReference type="PROSITE" id="PS00108">
    <property type="entry name" value="PROTEIN_KINASE_ST"/>
    <property type="match status" value="1"/>
</dbReference>
<comment type="activity regulation">
    <text evidence="7">Activated by threonine and tyrosine phosphorylation.</text>
</comment>
<dbReference type="InterPro" id="IPR011993">
    <property type="entry name" value="PH-like_dom_sf"/>
</dbReference>
<keyword evidence="7" id="KW-0460">Magnesium</keyword>
<dbReference type="EC" id="2.7.11.24" evidence="7"/>
<dbReference type="Pfam" id="PF00069">
    <property type="entry name" value="Pkinase"/>
    <property type="match status" value="1"/>
</dbReference>
<dbReference type="GO" id="GO:0005524">
    <property type="term" value="F:ATP binding"/>
    <property type="evidence" value="ECO:0007669"/>
    <property type="project" value="UniProtKB-UniRule"/>
</dbReference>
<keyword evidence="5 6" id="KW-0067">ATP-binding</keyword>
<dbReference type="InterPro" id="IPR003527">
    <property type="entry name" value="MAP_kinase_CS"/>
</dbReference>
<evidence type="ECO:0000256" key="2">
    <source>
        <dbReference type="ARBA" id="ARBA00022679"/>
    </source>
</evidence>
<accession>A0A2R5G5T0</accession>
<dbReference type="AlphaFoldDB" id="A0A2R5G5T0"/>